<evidence type="ECO:0000313" key="3">
    <source>
        <dbReference type="Proteomes" id="UP000289857"/>
    </source>
</evidence>
<dbReference type="Proteomes" id="UP000289857">
    <property type="component" value="Unassembled WGS sequence"/>
</dbReference>
<keyword evidence="3" id="KW-1185">Reference proteome</keyword>
<keyword evidence="1" id="KW-1133">Transmembrane helix</keyword>
<keyword evidence="1" id="KW-0812">Transmembrane</keyword>
<proteinExistence type="predicted"/>
<gene>
    <name evidence="2" type="ORF">EQG61_02725</name>
</gene>
<accession>A0A4Q1KBU0</accession>
<dbReference type="RefSeq" id="WP_129460352.1">
    <property type="nucleotide sequence ID" value="NZ_SBKN01000001.1"/>
</dbReference>
<dbReference type="AlphaFoldDB" id="A0A4Q1KBU0"/>
<sequence length="134" mass="15443">MTKMNPELRKTLTYVLCLSILGYGINKALFVLPFAFPKIELQIPIELLFIIFSFLSIIILSVVVIMKKKSFDNVGMTFLILTSTKMGIAFFVKKLFLSDENNAFEKINFYGIFVFFLVIETILTIQLLNKKLEK</sequence>
<feature type="transmembrane region" description="Helical" evidence="1">
    <location>
        <begin position="12"/>
        <end position="35"/>
    </location>
</feature>
<protein>
    <submittedName>
        <fullName evidence="2">Uncharacterized protein</fullName>
    </submittedName>
</protein>
<comment type="caution">
    <text evidence="2">The sequence shown here is derived from an EMBL/GenBank/DDBJ whole genome shotgun (WGS) entry which is preliminary data.</text>
</comment>
<feature type="transmembrane region" description="Helical" evidence="1">
    <location>
        <begin position="47"/>
        <end position="66"/>
    </location>
</feature>
<dbReference type="EMBL" id="SBKN01000001">
    <property type="protein sequence ID" value="RXR24375.1"/>
    <property type="molecule type" value="Genomic_DNA"/>
</dbReference>
<keyword evidence="1" id="KW-0472">Membrane</keyword>
<organism evidence="2 3">
    <name type="scientific">Flavobacterium stagni</name>
    <dbReference type="NCBI Taxonomy" id="2506421"/>
    <lineage>
        <taxon>Bacteria</taxon>
        <taxon>Pseudomonadati</taxon>
        <taxon>Bacteroidota</taxon>
        <taxon>Flavobacteriia</taxon>
        <taxon>Flavobacteriales</taxon>
        <taxon>Flavobacteriaceae</taxon>
        <taxon>Flavobacterium</taxon>
    </lineage>
</organism>
<name>A0A4Q1KBU0_9FLAO</name>
<dbReference type="OrthoDB" id="1375605at2"/>
<feature type="transmembrane region" description="Helical" evidence="1">
    <location>
        <begin position="109"/>
        <end position="128"/>
    </location>
</feature>
<feature type="transmembrane region" description="Helical" evidence="1">
    <location>
        <begin position="78"/>
        <end position="97"/>
    </location>
</feature>
<evidence type="ECO:0000313" key="2">
    <source>
        <dbReference type="EMBL" id="RXR24375.1"/>
    </source>
</evidence>
<evidence type="ECO:0000256" key="1">
    <source>
        <dbReference type="SAM" id="Phobius"/>
    </source>
</evidence>
<reference evidence="3" key="1">
    <citation type="submission" date="2019-01" db="EMBL/GenBank/DDBJ databases">
        <title>Cytophagaceae bacterium strain CAR-16.</title>
        <authorList>
            <person name="Chen W.-M."/>
        </authorList>
    </citation>
    <scope>NUCLEOTIDE SEQUENCE [LARGE SCALE GENOMIC DNA]</scope>
    <source>
        <strain evidence="3">WWJ-16</strain>
    </source>
</reference>